<keyword evidence="1" id="KW-0732">Signal</keyword>
<dbReference type="AlphaFoldDB" id="U2MWU9"/>
<keyword evidence="2" id="KW-0449">Lipoprotein</keyword>
<dbReference type="EMBL" id="AWET01000008">
    <property type="protein sequence ID" value="ERK03684.1"/>
    <property type="molecule type" value="Genomic_DNA"/>
</dbReference>
<reference evidence="2 3" key="1">
    <citation type="submission" date="2013-08" db="EMBL/GenBank/DDBJ databases">
        <authorList>
            <person name="Durkin A.S."/>
            <person name="Haft D.R."/>
            <person name="McCorrison J."/>
            <person name="Torralba M."/>
            <person name="Gillis M."/>
            <person name="Haft D.H."/>
            <person name="Methe B."/>
            <person name="Sutton G."/>
            <person name="Nelson K.E."/>
        </authorList>
    </citation>
    <scope>NUCLEOTIDE SEQUENCE [LARGE SCALE GENOMIC DNA]</scope>
    <source>
        <strain evidence="2 3">F0068</strain>
    </source>
</reference>
<evidence type="ECO:0000313" key="2">
    <source>
        <dbReference type="EMBL" id="ERK03684.1"/>
    </source>
</evidence>
<sequence length="310" mass="34637">MWIRKTMKQILFYMLLLGCSIAFVACDNDNKQEMKDIRLGADDINEVSLNKLSTRTIILSGGTGKYTANVADSKIAGVNISKDTLRINGIWEGRTYATIISGDFKKRVEINVVVPELSISQSEIRLYPRDESKFVSLNGGGDIVDLKIEDPDKVMNAKWNAKTSILEIQAYYEGEAKIRIISQDKKEKTLKVVVRCEGTAGRVGIYGTTSHSLYEQMNTVMAVRRPGVGVWLCNGARPYFSKKVLKITPAVVNPVAGTHIDVSFSMLYPAEFANSGLKEGPHKLYVEEVREKDVVLRGRGFKFVIPYENK</sequence>
<protein>
    <submittedName>
        <fullName evidence="2">Putative lipoprotein</fullName>
    </submittedName>
</protein>
<gene>
    <name evidence="2" type="ORF">HMPREF1218_0159</name>
</gene>
<dbReference type="PATRIC" id="fig|1081904.3.peg.593"/>
<name>U2MWU9_9BACT</name>
<feature type="signal peptide" evidence="1">
    <location>
        <begin position="1"/>
        <end position="24"/>
    </location>
</feature>
<keyword evidence="3" id="KW-1185">Reference proteome</keyword>
<dbReference type="Proteomes" id="UP000016600">
    <property type="component" value="Unassembled WGS sequence"/>
</dbReference>
<evidence type="ECO:0000256" key="1">
    <source>
        <dbReference type="SAM" id="SignalP"/>
    </source>
</evidence>
<proteinExistence type="predicted"/>
<feature type="chain" id="PRO_5005712646" evidence="1">
    <location>
        <begin position="25"/>
        <end position="310"/>
    </location>
</feature>
<organism evidence="2 3">
    <name type="scientific">Hoylesella pleuritidis F0068</name>
    <dbReference type="NCBI Taxonomy" id="1081904"/>
    <lineage>
        <taxon>Bacteria</taxon>
        <taxon>Pseudomonadati</taxon>
        <taxon>Bacteroidota</taxon>
        <taxon>Bacteroidia</taxon>
        <taxon>Bacteroidales</taxon>
        <taxon>Prevotellaceae</taxon>
        <taxon>Hoylesella</taxon>
    </lineage>
</organism>
<evidence type="ECO:0000313" key="3">
    <source>
        <dbReference type="Proteomes" id="UP000016600"/>
    </source>
</evidence>
<accession>U2MWU9</accession>
<comment type="caution">
    <text evidence="2">The sequence shown here is derived from an EMBL/GenBank/DDBJ whole genome shotgun (WGS) entry which is preliminary data.</text>
</comment>
<dbReference type="PROSITE" id="PS51257">
    <property type="entry name" value="PROKAR_LIPOPROTEIN"/>
    <property type="match status" value="1"/>
</dbReference>